<organism evidence="2 3">
    <name type="scientific">Thanatephorus cucumeris (strain AG1-IB / isolate 7/3/14)</name>
    <name type="common">Lettuce bottom rot fungus</name>
    <name type="synonym">Rhizoctonia solani</name>
    <dbReference type="NCBI Taxonomy" id="1108050"/>
    <lineage>
        <taxon>Eukaryota</taxon>
        <taxon>Fungi</taxon>
        <taxon>Dikarya</taxon>
        <taxon>Basidiomycota</taxon>
        <taxon>Agaricomycotina</taxon>
        <taxon>Agaricomycetes</taxon>
        <taxon>Cantharellales</taxon>
        <taxon>Ceratobasidiaceae</taxon>
        <taxon>Rhizoctonia</taxon>
        <taxon>Rhizoctonia solani AG-1</taxon>
    </lineage>
</organism>
<evidence type="ECO:0000256" key="1">
    <source>
        <dbReference type="SAM" id="MobiDB-lite"/>
    </source>
</evidence>
<feature type="compositionally biased region" description="Basic and acidic residues" evidence="1">
    <location>
        <begin position="469"/>
        <end position="479"/>
    </location>
</feature>
<dbReference type="OrthoDB" id="3247229at2759"/>
<dbReference type="EMBL" id="LN679254">
    <property type="protein sequence ID" value="CEL54210.1"/>
    <property type="molecule type" value="Genomic_DNA"/>
</dbReference>
<accession>A0A0B7F9K0</accession>
<protein>
    <submittedName>
        <fullName evidence="2">Uncharacterized protein</fullName>
    </submittedName>
</protein>
<feature type="compositionally biased region" description="Acidic residues" evidence="1">
    <location>
        <begin position="458"/>
        <end position="468"/>
    </location>
</feature>
<proteinExistence type="predicted"/>
<reference evidence="2 3" key="1">
    <citation type="submission" date="2014-11" db="EMBL/GenBank/DDBJ databases">
        <authorList>
            <person name="Wibberg Daniel"/>
        </authorList>
    </citation>
    <scope>NUCLEOTIDE SEQUENCE [LARGE SCALE GENOMIC DNA]</scope>
    <source>
        <strain evidence="2">Rhizoctonia solani AG1-IB 7/3/14</strain>
    </source>
</reference>
<feature type="region of interest" description="Disordered" evidence="1">
    <location>
        <begin position="394"/>
        <end position="479"/>
    </location>
</feature>
<gene>
    <name evidence="2" type="ORF">RSOLAG1IB_11608</name>
</gene>
<sequence length="550" mass="61804">MSNTELEKAHPAEFLTRMHLKNEEEHRLTSSDAERFLVLYKLHRLHRDGIITDNVFESNHTALLRAVVNSASRHGLSNLLRSPVLADAVKRVLDHPSLHPTFNASTWGKKLVKGRFFQLIADLLDEMLVQHKLLLGADTNVDPQPFQLPSQCCTWKYLEKSTIKKDHAWKNLPGGAIAAFERVKQRPVEFVTFTNPDGTGEWTLPQMVLLPSVLTSEALFSELNKMYHLAQHLIRITAGDSILEKYTSKIPHTSDDDHPVGIISVLIKDRLKGKPSNIPHMIIHKLWTSRETYLTELTSYQVEEASSTSVSCYNSLLRDSKQWRKLVNLLKLSKLPEGIFVSRVPIPDAGSRAETLLVAIRKRQAKQVPSSASEPILDILASEAATQAQLLAPSVPIHQSRSPSLSIEETPSGNSLISSGNHQRKRPSDTPPAPKRQRVRIEESDPTDGTNSAHHSSEDEDYEQDSVEPEDKQQHPEMASDRVLRCHHLVQQQLEELHGQVLQMESHDARALSNLLSIIQGISQAPYFRRVVHSLVDDGQVIDSIRGLTQ</sequence>
<evidence type="ECO:0000313" key="2">
    <source>
        <dbReference type="EMBL" id="CEL54210.1"/>
    </source>
</evidence>
<keyword evidence="3" id="KW-1185">Reference proteome</keyword>
<evidence type="ECO:0000313" key="3">
    <source>
        <dbReference type="Proteomes" id="UP000059188"/>
    </source>
</evidence>
<dbReference type="AlphaFoldDB" id="A0A0B7F9K0"/>
<feature type="compositionally biased region" description="Polar residues" evidence="1">
    <location>
        <begin position="397"/>
        <end position="421"/>
    </location>
</feature>
<dbReference type="Proteomes" id="UP000059188">
    <property type="component" value="Unassembled WGS sequence"/>
</dbReference>
<name>A0A0B7F9K0_THACB</name>